<evidence type="ECO:0000256" key="1">
    <source>
        <dbReference type="SAM" id="MobiDB-lite"/>
    </source>
</evidence>
<sequence>MPLLGQRVGHLVEPVERDLCLDRRFSLLERANSDRNDGSVAHPVRSIAAAVALQKGAGGEILATTGLFDGPIALTPDTILRGGYSADFSTASPLGDKVWNSDARAADGYATIARVLSNTGGRLSIVGNAGNGDTTLENIVVIGPDRGSGPRPALEKGSPDQRSNNYCGVGAAGGKVEFYQTARPCPSCVPLGTYTCDGGEGYSGASVSVTPGTGETYTIPGGSGGKPGFSLCGDRHKNPGDNAGAGTGGMVGKPGVAGTSGIASIAEVERAGGALVWTARPGGAGGTGGWGTAAAGTCTPIGLLGATIHISSDRPVGQAAAATVATSVPSVADHSASCWKRVPRKWTGPSTSSTERAAAVPLAATARKAPESRKVRAVAEPAGTAATPDSPGKQAPARNSRCESDRETGRVASRVASD</sequence>
<organism evidence="2 3">
    <name type="scientific">Amaricoccus macauensis</name>
    <dbReference type="NCBI Taxonomy" id="57001"/>
    <lineage>
        <taxon>Bacteria</taxon>
        <taxon>Pseudomonadati</taxon>
        <taxon>Pseudomonadota</taxon>
        <taxon>Alphaproteobacteria</taxon>
        <taxon>Rhodobacterales</taxon>
        <taxon>Paracoccaceae</taxon>
        <taxon>Amaricoccus</taxon>
    </lineage>
</organism>
<feature type="region of interest" description="Disordered" evidence="1">
    <location>
        <begin position="144"/>
        <end position="163"/>
    </location>
</feature>
<gene>
    <name evidence="2" type="ORF">HNP73_003142</name>
</gene>
<name>A0A840SRK4_9RHOB</name>
<feature type="compositionally biased region" description="Basic and acidic residues" evidence="1">
    <location>
        <begin position="400"/>
        <end position="409"/>
    </location>
</feature>
<protein>
    <recommendedName>
        <fullName evidence="4">DUF1565 domain-containing protein</fullName>
    </recommendedName>
</protein>
<evidence type="ECO:0000313" key="3">
    <source>
        <dbReference type="Proteomes" id="UP000549457"/>
    </source>
</evidence>
<keyword evidence="3" id="KW-1185">Reference proteome</keyword>
<comment type="caution">
    <text evidence="2">The sequence shown here is derived from an EMBL/GenBank/DDBJ whole genome shotgun (WGS) entry which is preliminary data.</text>
</comment>
<dbReference type="EMBL" id="JACHFM010000003">
    <property type="protein sequence ID" value="MBB5223195.1"/>
    <property type="molecule type" value="Genomic_DNA"/>
</dbReference>
<feature type="compositionally biased region" description="Low complexity" evidence="1">
    <location>
        <begin position="357"/>
        <end position="367"/>
    </location>
</feature>
<accession>A0A840SRK4</accession>
<reference evidence="2 3" key="1">
    <citation type="submission" date="2020-08" db="EMBL/GenBank/DDBJ databases">
        <title>Genomic Encyclopedia of Type Strains, Phase IV (KMG-IV): sequencing the most valuable type-strain genomes for metagenomic binning, comparative biology and taxonomic classification.</title>
        <authorList>
            <person name="Goeker M."/>
        </authorList>
    </citation>
    <scope>NUCLEOTIDE SEQUENCE [LARGE SCALE GENOMIC DNA]</scope>
    <source>
        <strain evidence="2 3">DSM 101730</strain>
    </source>
</reference>
<feature type="region of interest" description="Disordered" evidence="1">
    <location>
        <begin position="342"/>
        <end position="418"/>
    </location>
</feature>
<evidence type="ECO:0008006" key="4">
    <source>
        <dbReference type="Google" id="ProtNLM"/>
    </source>
</evidence>
<proteinExistence type="predicted"/>
<dbReference type="RefSeq" id="WP_184151593.1">
    <property type="nucleotide sequence ID" value="NZ_JACHFM010000003.1"/>
</dbReference>
<dbReference type="AlphaFoldDB" id="A0A840SRK4"/>
<evidence type="ECO:0000313" key="2">
    <source>
        <dbReference type="EMBL" id="MBB5223195.1"/>
    </source>
</evidence>
<dbReference type="Proteomes" id="UP000549457">
    <property type="component" value="Unassembled WGS sequence"/>
</dbReference>